<name>A0ABQ6NLH5_9BACL</name>
<protein>
    <recommendedName>
        <fullName evidence="3">Dehydrogenase</fullName>
    </recommendedName>
</protein>
<evidence type="ECO:0000313" key="1">
    <source>
        <dbReference type="EMBL" id="GMK44864.1"/>
    </source>
</evidence>
<evidence type="ECO:0008006" key="3">
    <source>
        <dbReference type="Google" id="ProtNLM"/>
    </source>
</evidence>
<evidence type="ECO:0000313" key="2">
    <source>
        <dbReference type="Proteomes" id="UP001285921"/>
    </source>
</evidence>
<dbReference type="EMBL" id="BTCL01000005">
    <property type="protein sequence ID" value="GMK44864.1"/>
    <property type="molecule type" value="Genomic_DNA"/>
</dbReference>
<gene>
    <name evidence="1" type="ORF">PghCCS26_19920</name>
</gene>
<accession>A0ABQ6NLH5</accession>
<reference evidence="1 2" key="1">
    <citation type="submission" date="2023-05" db="EMBL/GenBank/DDBJ databases">
        <title>Draft genome of Paenibacillus sp. CCS26.</title>
        <authorList>
            <person name="Akita H."/>
            <person name="Shinto Y."/>
            <person name="Kimura Z."/>
        </authorList>
    </citation>
    <scope>NUCLEOTIDE SEQUENCE [LARGE SCALE GENOMIC DNA]</scope>
    <source>
        <strain evidence="1 2">CCS26</strain>
    </source>
</reference>
<dbReference type="RefSeq" id="WP_201007911.1">
    <property type="nucleotide sequence ID" value="NZ_BTCL01000005.1"/>
</dbReference>
<proteinExistence type="predicted"/>
<keyword evidence="2" id="KW-1185">Reference proteome</keyword>
<organism evidence="1 2">
    <name type="scientific">Paenibacillus glycanilyticus</name>
    <dbReference type="NCBI Taxonomy" id="126569"/>
    <lineage>
        <taxon>Bacteria</taxon>
        <taxon>Bacillati</taxon>
        <taxon>Bacillota</taxon>
        <taxon>Bacilli</taxon>
        <taxon>Bacillales</taxon>
        <taxon>Paenibacillaceae</taxon>
        <taxon>Paenibacillus</taxon>
    </lineage>
</organism>
<dbReference type="Proteomes" id="UP001285921">
    <property type="component" value="Unassembled WGS sequence"/>
</dbReference>
<comment type="caution">
    <text evidence="1">The sequence shown here is derived from an EMBL/GenBank/DDBJ whole genome shotgun (WGS) entry which is preliminary data.</text>
</comment>
<sequence length="103" mass="12161">MKSTTQKHTSGLPSARKIRRACSNELYRTVKRLKVWVPKEKMEQAEELYYKKVIMNLLFIAENEKNRKVLSDWWDENVAGDIAELWDVDIAKLRWAFRDAFGG</sequence>